<gene>
    <name evidence="2" type="ORF">NDU88_003202</name>
</gene>
<organism evidence="2 3">
    <name type="scientific">Pleurodeles waltl</name>
    <name type="common">Iberian ribbed newt</name>
    <dbReference type="NCBI Taxonomy" id="8319"/>
    <lineage>
        <taxon>Eukaryota</taxon>
        <taxon>Metazoa</taxon>
        <taxon>Chordata</taxon>
        <taxon>Craniata</taxon>
        <taxon>Vertebrata</taxon>
        <taxon>Euteleostomi</taxon>
        <taxon>Amphibia</taxon>
        <taxon>Batrachia</taxon>
        <taxon>Caudata</taxon>
        <taxon>Salamandroidea</taxon>
        <taxon>Salamandridae</taxon>
        <taxon>Pleurodelinae</taxon>
        <taxon>Pleurodeles</taxon>
    </lineage>
</organism>
<protein>
    <submittedName>
        <fullName evidence="2">Uncharacterized protein</fullName>
    </submittedName>
</protein>
<dbReference type="Proteomes" id="UP001066276">
    <property type="component" value="Chromosome 4_1"/>
</dbReference>
<sequence>MGERPLTPIFALERERRVLARTPDPGRSPQPTVAKLLHYQDRDLLLQTARKAGPFQVEGGRANLFPDFTKVVQYRWATFLGVKRALCEEGLRNQMSMGLARVIPYKHRECPAHGTQATLVQWQKKTYTGSCEQSAGDKAHAATGSPGEEGGTSSSGLPDGGEKLRWRPWVGTQTVIHGRLF</sequence>
<evidence type="ECO:0000256" key="1">
    <source>
        <dbReference type="SAM" id="MobiDB-lite"/>
    </source>
</evidence>
<proteinExistence type="predicted"/>
<dbReference type="AlphaFoldDB" id="A0AAV7T5I4"/>
<feature type="compositionally biased region" description="Low complexity" evidence="1">
    <location>
        <begin position="143"/>
        <end position="156"/>
    </location>
</feature>
<name>A0AAV7T5I4_PLEWA</name>
<feature type="region of interest" description="Disordered" evidence="1">
    <location>
        <begin position="136"/>
        <end position="164"/>
    </location>
</feature>
<dbReference type="EMBL" id="JANPWB010000007">
    <property type="protein sequence ID" value="KAJ1171339.1"/>
    <property type="molecule type" value="Genomic_DNA"/>
</dbReference>
<reference evidence="2" key="1">
    <citation type="journal article" date="2022" name="bioRxiv">
        <title>Sequencing and chromosome-scale assembly of the giantPleurodeles waltlgenome.</title>
        <authorList>
            <person name="Brown T."/>
            <person name="Elewa A."/>
            <person name="Iarovenko S."/>
            <person name="Subramanian E."/>
            <person name="Araus A.J."/>
            <person name="Petzold A."/>
            <person name="Susuki M."/>
            <person name="Suzuki K.-i.T."/>
            <person name="Hayashi T."/>
            <person name="Toyoda A."/>
            <person name="Oliveira C."/>
            <person name="Osipova E."/>
            <person name="Leigh N.D."/>
            <person name="Simon A."/>
            <person name="Yun M.H."/>
        </authorList>
    </citation>
    <scope>NUCLEOTIDE SEQUENCE</scope>
    <source>
        <strain evidence="2">20211129_DDA</strain>
        <tissue evidence="2">Liver</tissue>
    </source>
</reference>
<accession>A0AAV7T5I4</accession>
<evidence type="ECO:0000313" key="3">
    <source>
        <dbReference type="Proteomes" id="UP001066276"/>
    </source>
</evidence>
<evidence type="ECO:0000313" key="2">
    <source>
        <dbReference type="EMBL" id="KAJ1171339.1"/>
    </source>
</evidence>
<keyword evidence="3" id="KW-1185">Reference proteome</keyword>
<comment type="caution">
    <text evidence="2">The sequence shown here is derived from an EMBL/GenBank/DDBJ whole genome shotgun (WGS) entry which is preliminary data.</text>
</comment>
<dbReference type="Gene3D" id="3.30.70.1820">
    <property type="entry name" value="L1 transposable element, RRM domain"/>
    <property type="match status" value="1"/>
</dbReference>